<accession>A0A5E4N0Q3</accession>
<organism evidence="1 2">
    <name type="scientific">Cinara cedri</name>
    <dbReference type="NCBI Taxonomy" id="506608"/>
    <lineage>
        <taxon>Eukaryota</taxon>
        <taxon>Metazoa</taxon>
        <taxon>Ecdysozoa</taxon>
        <taxon>Arthropoda</taxon>
        <taxon>Hexapoda</taxon>
        <taxon>Insecta</taxon>
        <taxon>Pterygota</taxon>
        <taxon>Neoptera</taxon>
        <taxon>Paraneoptera</taxon>
        <taxon>Hemiptera</taxon>
        <taxon>Sternorrhyncha</taxon>
        <taxon>Aphidomorpha</taxon>
        <taxon>Aphidoidea</taxon>
        <taxon>Aphididae</taxon>
        <taxon>Lachninae</taxon>
        <taxon>Cinara</taxon>
    </lineage>
</organism>
<sequence length="59" mass="6781">MDINKSFENSPLNSNVLCSSKHEGEEIIIYIKKEVDIIDGFVYESEVVIETDLKKSILY</sequence>
<evidence type="ECO:0000313" key="2">
    <source>
        <dbReference type="Proteomes" id="UP000325440"/>
    </source>
</evidence>
<dbReference type="Proteomes" id="UP000325440">
    <property type="component" value="Unassembled WGS sequence"/>
</dbReference>
<protein>
    <submittedName>
        <fullName evidence="1">Uncharacterized protein</fullName>
    </submittedName>
</protein>
<dbReference type="EMBL" id="CABPRJ010001441">
    <property type="protein sequence ID" value="VVC37098.1"/>
    <property type="molecule type" value="Genomic_DNA"/>
</dbReference>
<proteinExistence type="predicted"/>
<gene>
    <name evidence="1" type="ORF">CINCED_3A001726</name>
</gene>
<reference evidence="1 2" key="1">
    <citation type="submission" date="2019-08" db="EMBL/GenBank/DDBJ databases">
        <authorList>
            <person name="Alioto T."/>
            <person name="Alioto T."/>
            <person name="Gomez Garrido J."/>
        </authorList>
    </citation>
    <scope>NUCLEOTIDE SEQUENCE [LARGE SCALE GENOMIC DNA]</scope>
</reference>
<dbReference type="AlphaFoldDB" id="A0A5E4N0Q3"/>
<keyword evidence="2" id="KW-1185">Reference proteome</keyword>
<name>A0A5E4N0Q3_9HEMI</name>
<evidence type="ECO:0000313" key="1">
    <source>
        <dbReference type="EMBL" id="VVC37098.1"/>
    </source>
</evidence>